<dbReference type="PROSITE" id="PS51208">
    <property type="entry name" value="AUTOTRANSPORTER"/>
    <property type="match status" value="1"/>
</dbReference>
<reference evidence="3" key="1">
    <citation type="journal article" date="2022" name="Proc. Natl. Acad. Sci. U.S.A.">
        <title>Identification of the Bartonella autotransporter CFA as a protective antigen and hypervariable target of neutralizing antibodies in mice.</title>
        <authorList>
            <person name="Siewert L.K."/>
            <person name="Korotaev A."/>
            <person name="Sedzicki J."/>
            <person name="Fromm K."/>
            <person name="Pinschewer D.D."/>
            <person name="Dehio C."/>
        </authorList>
    </citation>
    <scope>NUCLEOTIDE SEQUENCE</scope>
    <source>
        <strain evidence="3">IBS296</strain>
    </source>
</reference>
<dbReference type="InterPro" id="IPR006315">
    <property type="entry name" value="OM_autotransptr_brl_dom"/>
</dbReference>
<dbReference type="Proteomes" id="UP001056980">
    <property type="component" value="Chromosome"/>
</dbReference>
<dbReference type="RefSeq" id="WP_252619823.1">
    <property type="nucleotide sequence ID" value="NZ_CP083444.1"/>
</dbReference>
<evidence type="ECO:0000313" key="3">
    <source>
        <dbReference type="EMBL" id="USP03578.1"/>
    </source>
</evidence>
<evidence type="ECO:0000256" key="1">
    <source>
        <dbReference type="SAM" id="SignalP"/>
    </source>
</evidence>
<proteinExistence type="predicted"/>
<dbReference type="KEGG" id="btay:LAJ60_03950"/>
<dbReference type="Pfam" id="PF03797">
    <property type="entry name" value="Autotransporter"/>
    <property type="match status" value="1"/>
</dbReference>
<gene>
    <name evidence="3" type="ORF">LAJ60_03950</name>
</gene>
<name>A0A9Q9DNJ7_BARTA</name>
<dbReference type="Gene3D" id="2.160.20.20">
    <property type="match status" value="1"/>
</dbReference>
<protein>
    <submittedName>
        <fullName evidence="3">Autotransporter domain-containing protein</fullName>
    </submittedName>
</protein>
<evidence type="ECO:0000259" key="2">
    <source>
        <dbReference type="PROSITE" id="PS51208"/>
    </source>
</evidence>
<dbReference type="InterPro" id="IPR012332">
    <property type="entry name" value="Autotransporter_pectin_lyase_C"/>
</dbReference>
<dbReference type="GO" id="GO:0019867">
    <property type="term" value="C:outer membrane"/>
    <property type="evidence" value="ECO:0007669"/>
    <property type="project" value="InterPro"/>
</dbReference>
<dbReference type="PANTHER" id="PTHR35037">
    <property type="entry name" value="C-TERMINAL REGION OF AIDA-LIKE PROTEIN"/>
    <property type="match status" value="1"/>
</dbReference>
<dbReference type="InterPro" id="IPR051551">
    <property type="entry name" value="Autotransporter_adhesion"/>
</dbReference>
<dbReference type="PANTHER" id="PTHR35037:SF3">
    <property type="entry name" value="C-TERMINAL REGION OF AIDA-LIKE PROTEIN"/>
    <property type="match status" value="1"/>
</dbReference>
<dbReference type="SUPFAM" id="SSF103515">
    <property type="entry name" value="Autotransporter"/>
    <property type="match status" value="1"/>
</dbReference>
<keyword evidence="1" id="KW-0732">Signal</keyword>
<dbReference type="NCBIfam" id="TIGR01414">
    <property type="entry name" value="autotrans_barl"/>
    <property type="match status" value="1"/>
</dbReference>
<feature type="chain" id="PRO_5040258634" evidence="1">
    <location>
        <begin position="27"/>
        <end position="1107"/>
    </location>
</feature>
<dbReference type="SUPFAM" id="SSF51126">
    <property type="entry name" value="Pectin lyase-like"/>
    <property type="match status" value="1"/>
</dbReference>
<dbReference type="SMART" id="SM00869">
    <property type="entry name" value="Autotransporter"/>
    <property type="match status" value="1"/>
</dbReference>
<feature type="signal peptide" evidence="1">
    <location>
        <begin position="1"/>
        <end position="26"/>
    </location>
</feature>
<dbReference type="InterPro" id="IPR011050">
    <property type="entry name" value="Pectin_lyase_fold/virulence"/>
</dbReference>
<sequence length="1107" mass="117407">MYKKSLLSYTTTAAIILFNIQFNAHAKTLEVSQEKKEITNETYEIIHAKDGGQIIGDHLTVLGNKDTSQISNKNVFAVTAEGNNSAIKLNNTTIQGTDSVISLGIEAKEDAILQMTGGTIRVSNTGVYFSNSQNDKNNLKDVVITSSENSTPLINGIKANKSIVALKNVTVTQAAAGIFANDHSTITVSGGSFNGREVGVNAQTGSTIILNNAEITSSNNNGLLADGSGSEIKMTGGSVTANQTALYAINGGQIDTTDVALTTDGKGSGAVALGSGSIIKLHGRTTIDNTVNGLGAVGGGKITSEELTVIGGKAINSDPDRTRSGVWTADAGSEIHLTGKTTIENVDEGLYADGGSKIVSGNLTITGGEFEKITVAVGAYEPNSSIELKGKTILQNFDVGLAAANNSTIKIINGGIDTVANKIAAKKVVLSALANGHIDLANASVTAEVVGLQLISLSKADPDNLQKNQSNKINLTNADVHVENGAGILVGAVVEKNIENHTAPSIGTVNLKNSKIHADVLLDDGILWNKILGKDANWWDGKEVKEISNGTFTLNADHSTLEGRAKIAQERNVLFDLKNKTTWIVQTSTKEIGDDGKQLNIAQRSRSDVSVLNLNNSSIVFDALVDDHYHTLHIGSGKPDTQAVYNASGDAKIYFNTAWSDGDAIADQKTDKLLIHGNVSGSTTIYITSDLGDKNSVVNASNPSNTGGLSLIQVSGEAKEDSFKLAKGYTTIGGEPYKYTLTAYGPTSSHGNADIGQNLFDEKNKNFWDFRLHKAFLDTGSGSGIVSAPVPQMASYLVMPNTLFTTGLTDMAKQNAFLADMRTSVLGREKNKQTGFFLYTYGSTGTLSSERGPFKYGYGADIRYAALQAGVTLAAIEEQNVTTRFGLVGTYGQISFTPKDMQDAGKSSLDKWSLTAYGSIQHDNGFYINTLLSYGIIKGDITNAVIGKTAKLKNAKMLSISTTVGKQFATGMEGLTFEPQAQLAYQHLMFDTISDADNLTIDMNNPHQWLIRVGGRLTKTVVTAENGHSISLYGKVNAVKTFGDDEAIHINKNYQRDPLGSFIEGELGISAQLSPNISLHGDVSAQQKLQKTGITGASFSGGIHYQF</sequence>
<accession>A0A9Q9DNJ7</accession>
<evidence type="ECO:0000313" key="4">
    <source>
        <dbReference type="Proteomes" id="UP001056980"/>
    </source>
</evidence>
<dbReference type="Gene3D" id="2.40.128.130">
    <property type="entry name" value="Autotransporter beta-domain"/>
    <property type="match status" value="1"/>
</dbReference>
<dbReference type="AlphaFoldDB" id="A0A9Q9DNJ7"/>
<organism evidence="3 4">
    <name type="scientific">Bartonella taylorii</name>
    <dbReference type="NCBI Taxonomy" id="33046"/>
    <lineage>
        <taxon>Bacteria</taxon>
        <taxon>Pseudomonadati</taxon>
        <taxon>Pseudomonadota</taxon>
        <taxon>Alphaproteobacteria</taxon>
        <taxon>Hyphomicrobiales</taxon>
        <taxon>Bartonellaceae</taxon>
        <taxon>Bartonella</taxon>
    </lineage>
</organism>
<dbReference type="InterPro" id="IPR036709">
    <property type="entry name" value="Autotransporte_beta_dom_sf"/>
</dbReference>
<dbReference type="InterPro" id="IPR005546">
    <property type="entry name" value="Autotransporte_beta"/>
</dbReference>
<dbReference type="EMBL" id="CP083444">
    <property type="protein sequence ID" value="USP03578.1"/>
    <property type="molecule type" value="Genomic_DNA"/>
</dbReference>
<feature type="domain" description="Autotransporter" evidence="2">
    <location>
        <begin position="829"/>
        <end position="1107"/>
    </location>
</feature>